<dbReference type="EMBL" id="CAXHTB010000017">
    <property type="protein sequence ID" value="CAL0323256.1"/>
    <property type="molecule type" value="Genomic_DNA"/>
</dbReference>
<keyword evidence="2" id="KW-1185">Reference proteome</keyword>
<sequence length="163" mass="18717">MKREGRQHGMVRSYWILPSSLSPRSEARYVTRFDSPPTAGLFVKVANKPTNHSKFTGKCTMPRCNCCHLHPSSKSKDKTKGTHKLKHNWVMDCPDSTFSGLSATDLLDHLSNNEYMDDEIEDKNDDDVDYNHNNNDPICISEIQIQVDQVENENEDWFLVELS</sequence>
<reference evidence="1 2" key="1">
    <citation type="submission" date="2024-03" db="EMBL/GenBank/DDBJ databases">
        <authorList>
            <person name="Martinez-Hernandez J."/>
        </authorList>
    </citation>
    <scope>NUCLEOTIDE SEQUENCE [LARGE SCALE GENOMIC DNA]</scope>
</reference>
<dbReference type="PANTHER" id="PTHR34278">
    <property type="entry name" value="PROTEIN THI031, PUTATIVE-RELATED"/>
    <property type="match status" value="1"/>
</dbReference>
<protein>
    <submittedName>
        <fullName evidence="1">Uncharacterized protein</fullName>
    </submittedName>
</protein>
<dbReference type="AlphaFoldDB" id="A0AAV1XNN8"/>
<evidence type="ECO:0000313" key="1">
    <source>
        <dbReference type="EMBL" id="CAL0323256.1"/>
    </source>
</evidence>
<proteinExistence type="predicted"/>
<accession>A0AAV1XNN8</accession>
<name>A0AAV1XNN8_LUPLU</name>
<organism evidence="1 2">
    <name type="scientific">Lupinus luteus</name>
    <name type="common">European yellow lupine</name>
    <dbReference type="NCBI Taxonomy" id="3873"/>
    <lineage>
        <taxon>Eukaryota</taxon>
        <taxon>Viridiplantae</taxon>
        <taxon>Streptophyta</taxon>
        <taxon>Embryophyta</taxon>
        <taxon>Tracheophyta</taxon>
        <taxon>Spermatophyta</taxon>
        <taxon>Magnoliopsida</taxon>
        <taxon>eudicotyledons</taxon>
        <taxon>Gunneridae</taxon>
        <taxon>Pentapetalae</taxon>
        <taxon>rosids</taxon>
        <taxon>fabids</taxon>
        <taxon>Fabales</taxon>
        <taxon>Fabaceae</taxon>
        <taxon>Papilionoideae</taxon>
        <taxon>50 kb inversion clade</taxon>
        <taxon>genistoids sensu lato</taxon>
        <taxon>core genistoids</taxon>
        <taxon>Genisteae</taxon>
        <taxon>Lupinus</taxon>
    </lineage>
</organism>
<dbReference type="PANTHER" id="PTHR34278:SF1">
    <property type="entry name" value="PROTEIN THI031, PUTATIVE-RELATED"/>
    <property type="match status" value="1"/>
</dbReference>
<dbReference type="Proteomes" id="UP001497480">
    <property type="component" value="Unassembled WGS sequence"/>
</dbReference>
<evidence type="ECO:0000313" key="2">
    <source>
        <dbReference type="Proteomes" id="UP001497480"/>
    </source>
</evidence>
<gene>
    <name evidence="1" type="ORF">LLUT_LOCUS24316</name>
</gene>
<comment type="caution">
    <text evidence="1">The sequence shown here is derived from an EMBL/GenBank/DDBJ whole genome shotgun (WGS) entry which is preliminary data.</text>
</comment>